<evidence type="ECO:0000313" key="4">
    <source>
        <dbReference type="Proteomes" id="UP001630127"/>
    </source>
</evidence>
<evidence type="ECO:0000256" key="2">
    <source>
        <dbReference type="SAM" id="SignalP"/>
    </source>
</evidence>
<protein>
    <recommendedName>
        <fullName evidence="5">Stress up-regulated Nod 19</fullName>
    </recommendedName>
</protein>
<proteinExistence type="predicted"/>
<comment type="caution">
    <text evidence="3">The sequence shown here is derived from an EMBL/GenBank/DDBJ whole genome shotgun (WGS) entry which is preliminary data.</text>
</comment>
<keyword evidence="2" id="KW-0732">Signal</keyword>
<keyword evidence="4" id="KW-1185">Reference proteome</keyword>
<evidence type="ECO:0000313" key="3">
    <source>
        <dbReference type="EMBL" id="KAL3512050.1"/>
    </source>
</evidence>
<dbReference type="EMBL" id="JBJUIK010000011">
    <property type="protein sequence ID" value="KAL3512050.1"/>
    <property type="molecule type" value="Genomic_DNA"/>
</dbReference>
<dbReference type="Pfam" id="PF07712">
    <property type="entry name" value="SURNod19"/>
    <property type="match status" value="1"/>
</dbReference>
<reference evidence="3 4" key="1">
    <citation type="submission" date="2024-11" db="EMBL/GenBank/DDBJ databases">
        <title>A near-complete genome assembly of Cinchona calisaya.</title>
        <authorList>
            <person name="Lian D.C."/>
            <person name="Zhao X.W."/>
            <person name="Wei L."/>
        </authorList>
    </citation>
    <scope>NUCLEOTIDE SEQUENCE [LARGE SCALE GENOMIC DNA]</scope>
    <source>
        <tissue evidence="3">Nenye</tissue>
    </source>
</reference>
<dbReference type="PANTHER" id="PTHR33390">
    <property type="entry name" value="STRESS UP-REGULATED NOD 19 PROTEIN"/>
    <property type="match status" value="1"/>
</dbReference>
<dbReference type="InterPro" id="IPR011692">
    <property type="entry name" value="Stress_up-reg_Nod19"/>
</dbReference>
<keyword evidence="1" id="KW-1133">Transmembrane helix</keyword>
<gene>
    <name evidence="3" type="ORF">ACH5RR_024767</name>
</gene>
<organism evidence="3 4">
    <name type="scientific">Cinchona calisaya</name>
    <dbReference type="NCBI Taxonomy" id="153742"/>
    <lineage>
        <taxon>Eukaryota</taxon>
        <taxon>Viridiplantae</taxon>
        <taxon>Streptophyta</taxon>
        <taxon>Embryophyta</taxon>
        <taxon>Tracheophyta</taxon>
        <taxon>Spermatophyta</taxon>
        <taxon>Magnoliopsida</taxon>
        <taxon>eudicotyledons</taxon>
        <taxon>Gunneridae</taxon>
        <taxon>Pentapetalae</taxon>
        <taxon>asterids</taxon>
        <taxon>lamiids</taxon>
        <taxon>Gentianales</taxon>
        <taxon>Rubiaceae</taxon>
        <taxon>Cinchonoideae</taxon>
        <taxon>Cinchoneae</taxon>
        <taxon>Cinchona</taxon>
    </lineage>
</organism>
<accession>A0ABD2Z177</accession>
<feature type="signal peptide" evidence="2">
    <location>
        <begin position="1"/>
        <end position="23"/>
    </location>
</feature>
<dbReference type="PANTHER" id="PTHR33390:SF1">
    <property type="entry name" value="STRESS UP-REGULATED NOD 19 PROTEIN"/>
    <property type="match status" value="1"/>
</dbReference>
<keyword evidence="1" id="KW-0472">Membrane</keyword>
<evidence type="ECO:0008006" key="5">
    <source>
        <dbReference type="Google" id="ProtNLM"/>
    </source>
</evidence>
<name>A0ABD2Z177_9GENT</name>
<keyword evidence="1" id="KW-0812">Transmembrane</keyword>
<dbReference type="AlphaFoldDB" id="A0ABD2Z177"/>
<evidence type="ECO:0000256" key="1">
    <source>
        <dbReference type="SAM" id="Phobius"/>
    </source>
</evidence>
<dbReference type="Proteomes" id="UP001630127">
    <property type="component" value="Unassembled WGS sequence"/>
</dbReference>
<sequence length="461" mass="50630">MVKSTKCLLIFLSILFLVEIGRSSSITGASENGIKTAVFLSPMFELEPGSVVNRYYYDIDFPRGHIAVKSFDAEVVDEAGNSIPLYETYLHHWVVVNYYQNKGIKIPKYHSNVGFRKSDYIIKGNDGPCESELSQIFGLGSETRKTSTHVPDPYGIEFGNPAEIPNGYEEKWLLNVHAIDTRGAENMLGCAECRCDLYNVTVDEYGRNLDPNYIGGLRCCYDQTRCRLKEGFQSVKRSLFLKYTVKYVDWHCSIVPVRIYIFDVTDRWKKSDGINSTHICQVEYNVPAGVTGDGGINTKSVSIILPTGGNVVYGVAHQHTGGIGSTLYGEDGRVICSSLPMYGEGNEPGNEAGYIVGMSTCHPQPGSVTISDGETLTVVSNYSSGQGHTGVMGLFYILVADSDSSTKLNSSQHAPLGIHRKMLTANFIGVMVLLGVAVLAAVIGAHLRRNQRGHNYEPIMT</sequence>
<feature type="transmembrane region" description="Helical" evidence="1">
    <location>
        <begin position="427"/>
        <end position="447"/>
    </location>
</feature>
<feature type="chain" id="PRO_5044888416" description="Stress up-regulated Nod 19" evidence="2">
    <location>
        <begin position="24"/>
        <end position="461"/>
    </location>
</feature>